<dbReference type="SUPFAM" id="SSF52540">
    <property type="entry name" value="P-loop containing nucleoside triphosphate hydrolases"/>
    <property type="match status" value="1"/>
</dbReference>
<keyword evidence="1" id="KW-0067">ATP-binding</keyword>
<keyword evidence="2" id="KW-1185">Reference proteome</keyword>
<proteinExistence type="predicted"/>
<reference evidence="1 2" key="1">
    <citation type="submission" date="2019-11" db="EMBL/GenBank/DDBJ databases">
        <title>Comparison of genomes from free-living endosymbiotic cyanobacteria isolated from Azolla.</title>
        <authorList>
            <person name="Thiel T."/>
            <person name="Pratte B."/>
        </authorList>
    </citation>
    <scope>NUCLEOTIDE SEQUENCE [LARGE SCALE GENOMIC DNA]</scope>
    <source>
        <strain evidence="1 2">N2B</strain>
        <plasmid evidence="1">pN2B-A</plasmid>
    </source>
</reference>
<evidence type="ECO:0000313" key="2">
    <source>
        <dbReference type="Proteomes" id="UP000570851"/>
    </source>
</evidence>
<accession>A0ABR6SGG0</accession>
<dbReference type="RefSeq" id="WP_011316402.1">
    <property type="nucleotide sequence ID" value="NZ_JACKZP010000269.1"/>
</dbReference>
<keyword evidence="1" id="KW-0547">Nucleotide-binding</keyword>
<organism evidence="1 2">
    <name type="scientific">Trichormus variabilis N2B</name>
    <dbReference type="NCBI Taxonomy" id="2681315"/>
    <lineage>
        <taxon>Bacteria</taxon>
        <taxon>Bacillati</taxon>
        <taxon>Cyanobacteriota</taxon>
        <taxon>Cyanophyceae</taxon>
        <taxon>Nostocales</taxon>
        <taxon>Nostocaceae</taxon>
        <taxon>Trichormus</taxon>
    </lineage>
</organism>
<dbReference type="EMBL" id="JACKZP010000269">
    <property type="protein sequence ID" value="MBC1305491.1"/>
    <property type="molecule type" value="Genomic_DNA"/>
</dbReference>
<name>A0ABR6SGG0_ANAVA</name>
<geneLocation type="plasmid" evidence="1">
    <name>pN2B-A</name>
</geneLocation>
<gene>
    <name evidence="1" type="ORF">GNE12_26720</name>
</gene>
<comment type="caution">
    <text evidence="1">The sequence shown here is derived from an EMBL/GenBank/DDBJ whole genome shotgun (WGS) entry which is preliminary data.</text>
</comment>
<dbReference type="Gene3D" id="3.40.50.300">
    <property type="entry name" value="P-loop containing nucleotide triphosphate hydrolases"/>
    <property type="match status" value="1"/>
</dbReference>
<protein>
    <submittedName>
        <fullName evidence="1">ATP-binding protein</fullName>
    </submittedName>
</protein>
<keyword evidence="1" id="KW-0614">Plasmid</keyword>
<evidence type="ECO:0000313" key="1">
    <source>
        <dbReference type="EMBL" id="MBC1305491.1"/>
    </source>
</evidence>
<dbReference type="GeneID" id="58727012"/>
<sequence>MTKDAFKPRSLIGRQRELEQICKILADDQDLMLTGVTGSGRRALIRYAAQQTGARILEIDCLRATTSSRFLQLMASGILHIFATEAERTFIQQWACGYPLQLEQLSPYQPRLIWQVSQNDEWLVLQALLNLPQVMAEYLSCRVVFVFQNFPHIRSWDRAGRWESYLRQEIQRQNRVSYVVLATTPEAWVEDSSVQFVSLFPVQHQEIQTWVVEAMAVADLKFEVDALKLFLDYSQGHVGDAIALARRIWSDYRCFYQDEQTSFASPSSSNLIQLHHVHCSTLRLVEDLSVTFESLLLLLPPIQARVLESLAIDPTDSPHSRSYLQKHQFSRGGGFQGALTGLELKGLIYGAKAGYRVALPLLSFWLKQRIL</sequence>
<dbReference type="InterPro" id="IPR027417">
    <property type="entry name" value="P-loop_NTPase"/>
</dbReference>
<dbReference type="GO" id="GO:0005524">
    <property type="term" value="F:ATP binding"/>
    <property type="evidence" value="ECO:0007669"/>
    <property type="project" value="UniProtKB-KW"/>
</dbReference>
<dbReference type="Proteomes" id="UP000570851">
    <property type="component" value="Unassembled WGS sequence"/>
</dbReference>